<evidence type="ECO:0000313" key="1">
    <source>
        <dbReference type="EMBL" id="KAJ1150446.1"/>
    </source>
</evidence>
<reference evidence="1" key="1">
    <citation type="journal article" date="2022" name="bioRxiv">
        <title>Sequencing and chromosome-scale assembly of the giantPleurodeles waltlgenome.</title>
        <authorList>
            <person name="Brown T."/>
            <person name="Elewa A."/>
            <person name="Iarovenko S."/>
            <person name="Subramanian E."/>
            <person name="Araus A.J."/>
            <person name="Petzold A."/>
            <person name="Susuki M."/>
            <person name="Suzuki K.-i.T."/>
            <person name="Hayashi T."/>
            <person name="Toyoda A."/>
            <person name="Oliveira C."/>
            <person name="Osipova E."/>
            <person name="Leigh N.D."/>
            <person name="Simon A."/>
            <person name="Yun M.H."/>
        </authorList>
    </citation>
    <scope>NUCLEOTIDE SEQUENCE</scope>
    <source>
        <strain evidence="1">20211129_DDA</strain>
        <tissue evidence="1">Liver</tissue>
    </source>
</reference>
<sequence length="127" mass="13575">MSASSFGSVHEERFISEFAPAWAQVNTSVTRCGPPFSDMGVVARSWGTTSADERAPSGAPSAQAGPCFGALMSTAQATTLRDAYFPWTRRRPKTAAIRTGERRLLPGGGLSFMPSNQEACLRCARSD</sequence>
<evidence type="ECO:0000313" key="2">
    <source>
        <dbReference type="Proteomes" id="UP001066276"/>
    </source>
</evidence>
<keyword evidence="2" id="KW-1185">Reference proteome</keyword>
<dbReference type="Proteomes" id="UP001066276">
    <property type="component" value="Chromosome 5"/>
</dbReference>
<dbReference type="EMBL" id="JANPWB010000009">
    <property type="protein sequence ID" value="KAJ1150446.1"/>
    <property type="molecule type" value="Genomic_DNA"/>
</dbReference>
<name>A0AAV7RG86_PLEWA</name>
<gene>
    <name evidence="1" type="ORF">NDU88_003237</name>
</gene>
<accession>A0AAV7RG86</accession>
<comment type="caution">
    <text evidence="1">The sequence shown here is derived from an EMBL/GenBank/DDBJ whole genome shotgun (WGS) entry which is preliminary data.</text>
</comment>
<organism evidence="1 2">
    <name type="scientific">Pleurodeles waltl</name>
    <name type="common">Iberian ribbed newt</name>
    <dbReference type="NCBI Taxonomy" id="8319"/>
    <lineage>
        <taxon>Eukaryota</taxon>
        <taxon>Metazoa</taxon>
        <taxon>Chordata</taxon>
        <taxon>Craniata</taxon>
        <taxon>Vertebrata</taxon>
        <taxon>Euteleostomi</taxon>
        <taxon>Amphibia</taxon>
        <taxon>Batrachia</taxon>
        <taxon>Caudata</taxon>
        <taxon>Salamandroidea</taxon>
        <taxon>Salamandridae</taxon>
        <taxon>Pleurodelinae</taxon>
        <taxon>Pleurodeles</taxon>
    </lineage>
</organism>
<proteinExistence type="predicted"/>
<dbReference type="AlphaFoldDB" id="A0AAV7RG86"/>
<protein>
    <submittedName>
        <fullName evidence="1">Uncharacterized protein</fullName>
    </submittedName>
</protein>